<evidence type="ECO:0000256" key="2">
    <source>
        <dbReference type="SAM" id="Phobius"/>
    </source>
</evidence>
<evidence type="ECO:0000313" key="5">
    <source>
        <dbReference type="Proteomes" id="UP000556436"/>
    </source>
</evidence>
<feature type="domain" description="TadE-like" evidence="3">
    <location>
        <begin position="41"/>
        <end position="83"/>
    </location>
</feature>
<name>A0A7W7L9I4_STRNE</name>
<keyword evidence="2" id="KW-1133">Transmembrane helix</keyword>
<sequence length="174" mass="17619">MRGSGPAGEPGDRAPRARPADEGGSTGRPHPAARPAARDRGIASIEFLGFLPLLLIVALAAIQLGIAAFATQQAGSGARAAARTATLDRTPGGEPPDPEAAARSAMTDWVADRAEIGAPTCPDGGEVTATVTVTVPEIIPGTGFSTTRRATMPCPAALESGWSPYPPPYARSAP</sequence>
<feature type="compositionally biased region" description="Basic and acidic residues" evidence="1">
    <location>
        <begin position="10"/>
        <end position="21"/>
    </location>
</feature>
<organism evidence="4 5">
    <name type="scientific">Streptomyces netropsis</name>
    <name type="common">Streptoverticillium netropsis</name>
    <dbReference type="NCBI Taxonomy" id="55404"/>
    <lineage>
        <taxon>Bacteria</taxon>
        <taxon>Bacillati</taxon>
        <taxon>Actinomycetota</taxon>
        <taxon>Actinomycetes</taxon>
        <taxon>Kitasatosporales</taxon>
        <taxon>Streptomycetaceae</taxon>
        <taxon>Streptomyces</taxon>
    </lineage>
</organism>
<dbReference type="RefSeq" id="WP_229822289.1">
    <property type="nucleotide sequence ID" value="NZ_BMRW01000003.1"/>
</dbReference>
<dbReference type="InterPro" id="IPR012495">
    <property type="entry name" value="TadE-like_dom"/>
</dbReference>
<dbReference type="Pfam" id="PF07811">
    <property type="entry name" value="TadE"/>
    <property type="match status" value="1"/>
</dbReference>
<comment type="caution">
    <text evidence="4">The sequence shown here is derived from an EMBL/GenBank/DDBJ whole genome shotgun (WGS) entry which is preliminary data.</text>
</comment>
<proteinExistence type="predicted"/>
<dbReference type="AlphaFoldDB" id="A0A7W7L9I4"/>
<keyword evidence="5" id="KW-1185">Reference proteome</keyword>
<dbReference type="EMBL" id="JACHJG010000003">
    <property type="protein sequence ID" value="MBB4886103.1"/>
    <property type="molecule type" value="Genomic_DNA"/>
</dbReference>
<feature type="region of interest" description="Disordered" evidence="1">
    <location>
        <begin position="1"/>
        <end position="37"/>
    </location>
</feature>
<keyword evidence="2" id="KW-0812">Transmembrane</keyword>
<evidence type="ECO:0000259" key="3">
    <source>
        <dbReference type="Pfam" id="PF07811"/>
    </source>
</evidence>
<keyword evidence="2" id="KW-0472">Membrane</keyword>
<evidence type="ECO:0000313" key="4">
    <source>
        <dbReference type="EMBL" id="MBB4886103.1"/>
    </source>
</evidence>
<feature type="transmembrane region" description="Helical" evidence="2">
    <location>
        <begin position="47"/>
        <end position="70"/>
    </location>
</feature>
<accession>A0A7W7L9I4</accession>
<protein>
    <recommendedName>
        <fullName evidence="3">TadE-like domain-containing protein</fullName>
    </recommendedName>
</protein>
<gene>
    <name evidence="4" type="ORF">FHS38_002132</name>
</gene>
<reference evidence="4 5" key="1">
    <citation type="submission" date="2020-08" db="EMBL/GenBank/DDBJ databases">
        <title>Genomic Encyclopedia of Type Strains, Phase III (KMG-III): the genomes of soil and plant-associated and newly described type strains.</title>
        <authorList>
            <person name="Whitman W."/>
        </authorList>
    </citation>
    <scope>NUCLEOTIDE SEQUENCE [LARGE SCALE GENOMIC DNA]</scope>
    <source>
        <strain evidence="4 5">CECT 3265</strain>
    </source>
</reference>
<dbReference type="Proteomes" id="UP000556436">
    <property type="component" value="Unassembled WGS sequence"/>
</dbReference>
<evidence type="ECO:0000256" key="1">
    <source>
        <dbReference type="SAM" id="MobiDB-lite"/>
    </source>
</evidence>